<evidence type="ECO:0000256" key="1">
    <source>
        <dbReference type="SAM" id="Coils"/>
    </source>
</evidence>
<feature type="coiled-coil region" evidence="1">
    <location>
        <begin position="321"/>
        <end position="355"/>
    </location>
</feature>
<gene>
    <name evidence="2" type="ORF">NCER_102077</name>
</gene>
<dbReference type="EMBL" id="ACOL01000487">
    <property type="protein sequence ID" value="EEQ81477.1"/>
    <property type="molecule type" value="Genomic_DNA"/>
</dbReference>
<dbReference type="OrthoDB" id="2191542at2759"/>
<proteinExistence type="predicted"/>
<dbReference type="HOGENOM" id="CLU_669203_0_0_1"/>
<sequence>MHFFKNTFLHNNISHAVYKSPYLYYTHNLKLLKYNTSKNQQPEILKDVETINLISLDFIEDELIFIYQDKIVWKENTIYVIVKKYVIYQKLLMILNNKNQIVVVKCNSSYILCENVIDFTVDNYHLWIISTDYKIYKKYFYKSITHINLNNPLNIINISNKSLMVQIEVNKNIYLFYKNCVEVFDILNDILVLKYRYNTKNYNIYNLNKLYLVDNDTLELCEYPKIILKGKIDYAYKDKDKDIIISKENIIYIQKEVNKIQENYKNSNKWNSVLDNLKTTFVIDSSDEKYIYKKFEEEVLDRYRKMYYELTTLNDSLILKKNKLEELFEKVNIKIKKYEKRKLDIEKRIKDVSNRYYNVLSTVKVNAKDFYKILDILKNEIGKKTGLNNEKYVRMLKMQKELLKNKIYKSI</sequence>
<comment type="caution">
    <text evidence="2">The sequence shown here is derived from an EMBL/GenBank/DDBJ whole genome shotgun (WGS) entry which is preliminary data.</text>
</comment>
<protein>
    <submittedName>
        <fullName evidence="2">Uncharacterized protein</fullName>
    </submittedName>
</protein>
<keyword evidence="1" id="KW-0175">Coiled coil</keyword>
<evidence type="ECO:0000313" key="2">
    <source>
        <dbReference type="EMBL" id="EEQ81477.1"/>
    </source>
</evidence>
<dbReference type="VEuPathDB" id="MicrosporidiaDB:NCER_102077"/>
<dbReference type="Proteomes" id="UP000009082">
    <property type="component" value="Unassembled WGS sequence"/>
</dbReference>
<organism evidence="2 3">
    <name type="scientific">Vairimorpha ceranae (strain BRL01)</name>
    <name type="common">Microsporidian parasite</name>
    <name type="synonym">Nosema ceranae</name>
    <dbReference type="NCBI Taxonomy" id="578460"/>
    <lineage>
        <taxon>Eukaryota</taxon>
        <taxon>Fungi</taxon>
        <taxon>Fungi incertae sedis</taxon>
        <taxon>Microsporidia</taxon>
        <taxon>Nosematidae</taxon>
        <taxon>Vairimorpha</taxon>
    </lineage>
</organism>
<reference evidence="2 3" key="1">
    <citation type="journal article" date="2009" name="PLoS Pathog.">
        <title>Genomic analyses of the microsporidian Nosema ceranae, an emergent pathogen of honey bees.</title>
        <authorList>
            <person name="Cornman R.S."/>
            <person name="Chen Y.P."/>
            <person name="Schatz M.C."/>
            <person name="Street C."/>
            <person name="Zhao Y."/>
            <person name="Desany B."/>
            <person name="Egholm M."/>
            <person name="Hutchison S."/>
            <person name="Pettis J.S."/>
            <person name="Lipkin W.I."/>
            <person name="Evans J.D."/>
        </authorList>
    </citation>
    <scope>NUCLEOTIDE SEQUENCE [LARGE SCALE GENOMIC DNA]</scope>
    <source>
        <strain evidence="2 3">BRL01</strain>
    </source>
</reference>
<dbReference type="KEGG" id="nce:NCER_102077"/>
<evidence type="ECO:0000313" key="3">
    <source>
        <dbReference type="Proteomes" id="UP000009082"/>
    </source>
</evidence>
<accession>C4VBC6</accession>
<dbReference type="InParanoid" id="C4VBC6"/>
<dbReference type="AlphaFoldDB" id="C4VBC6"/>
<name>C4VBC6_VAIC1</name>